<dbReference type="EMBL" id="CAJZAH010000011">
    <property type="protein sequence ID" value="CAG9184221.1"/>
    <property type="molecule type" value="Genomic_DNA"/>
</dbReference>
<keyword evidence="2" id="KW-1185">Reference proteome</keyword>
<gene>
    <name evidence="1" type="ORF">LMG21510_05043</name>
</gene>
<reference evidence="1 2" key="1">
    <citation type="submission" date="2021-08" db="EMBL/GenBank/DDBJ databases">
        <authorList>
            <person name="Peeters C."/>
        </authorList>
    </citation>
    <scope>NUCLEOTIDE SEQUENCE [LARGE SCALE GENOMIC DNA]</scope>
    <source>
        <strain evidence="1 2">LMG 21510</strain>
    </source>
</reference>
<name>A0ABM8XV08_9BURK</name>
<accession>A0ABM8XV08</accession>
<sequence length="61" mass="6702">MDYPIQPIEQIEAQGRAAAAAEACPMRANPYAEGTPHSHAWQVGFLAYQLEQSMIEAEQGQ</sequence>
<proteinExistence type="predicted"/>
<dbReference type="Proteomes" id="UP000721236">
    <property type="component" value="Unassembled WGS sequence"/>
</dbReference>
<protein>
    <submittedName>
        <fullName evidence="1">Uncharacterized protein</fullName>
    </submittedName>
</protein>
<organism evidence="1 2">
    <name type="scientific">Cupriavidus respiraculi</name>
    <dbReference type="NCBI Taxonomy" id="195930"/>
    <lineage>
        <taxon>Bacteria</taxon>
        <taxon>Pseudomonadati</taxon>
        <taxon>Pseudomonadota</taxon>
        <taxon>Betaproteobacteria</taxon>
        <taxon>Burkholderiales</taxon>
        <taxon>Burkholderiaceae</taxon>
        <taxon>Cupriavidus</taxon>
    </lineage>
</organism>
<evidence type="ECO:0000313" key="2">
    <source>
        <dbReference type="Proteomes" id="UP000721236"/>
    </source>
</evidence>
<comment type="caution">
    <text evidence="1">The sequence shown here is derived from an EMBL/GenBank/DDBJ whole genome shotgun (WGS) entry which is preliminary data.</text>
</comment>
<dbReference type="RefSeq" id="WP_224044576.1">
    <property type="nucleotide sequence ID" value="NZ_CAJZAH010000011.1"/>
</dbReference>
<evidence type="ECO:0000313" key="1">
    <source>
        <dbReference type="EMBL" id="CAG9184221.1"/>
    </source>
</evidence>